<reference evidence="9" key="1">
    <citation type="submission" date="2022-11" db="EMBL/GenBank/DDBJ databases">
        <authorList>
            <person name="Kikuchi T."/>
        </authorList>
    </citation>
    <scope>NUCLEOTIDE SEQUENCE</scope>
    <source>
        <strain evidence="9">PS1010</strain>
    </source>
</reference>
<dbReference type="GO" id="GO:0016459">
    <property type="term" value="C:myosin complex"/>
    <property type="evidence" value="ECO:0007669"/>
    <property type="project" value="UniProtKB-KW"/>
</dbReference>
<evidence type="ECO:0000313" key="10">
    <source>
        <dbReference type="Proteomes" id="UP001152747"/>
    </source>
</evidence>
<protein>
    <recommendedName>
        <fullName evidence="8">Myosin motor domain-containing protein</fullName>
    </recommendedName>
</protein>
<accession>A0A9P1J368</accession>
<comment type="caution">
    <text evidence="9">The sequence shown here is derived from an EMBL/GenBank/DDBJ whole genome shotgun (WGS) entry which is preliminary data.</text>
</comment>
<evidence type="ECO:0000259" key="8">
    <source>
        <dbReference type="SMART" id="SM00242"/>
    </source>
</evidence>
<proteinExistence type="predicted"/>
<dbReference type="InterPro" id="IPR027417">
    <property type="entry name" value="P-loop_NTPase"/>
</dbReference>
<keyword evidence="10" id="KW-1185">Reference proteome</keyword>
<feature type="coiled-coil region" evidence="6">
    <location>
        <begin position="50"/>
        <end position="77"/>
    </location>
</feature>
<dbReference type="PANTHER" id="PTHR13140:SF854">
    <property type="entry name" value="MYOSIN MOTOR DOMAIN-CONTAINING PROTEIN"/>
    <property type="match status" value="1"/>
</dbReference>
<keyword evidence="5" id="KW-0009">Actin-binding</keyword>
<feature type="domain" description="Myosin motor" evidence="8">
    <location>
        <begin position="240"/>
        <end position="748"/>
    </location>
</feature>
<dbReference type="InterPro" id="IPR001609">
    <property type="entry name" value="Myosin_head_motor_dom-like"/>
</dbReference>
<dbReference type="InterPro" id="IPR036961">
    <property type="entry name" value="Kinesin_motor_dom_sf"/>
</dbReference>
<dbReference type="Gene3D" id="1.10.10.820">
    <property type="match status" value="1"/>
</dbReference>
<dbReference type="GO" id="GO:0016020">
    <property type="term" value="C:membrane"/>
    <property type="evidence" value="ECO:0007669"/>
    <property type="project" value="TreeGrafter"/>
</dbReference>
<dbReference type="SMART" id="SM00242">
    <property type="entry name" value="MYSc"/>
    <property type="match status" value="1"/>
</dbReference>
<evidence type="ECO:0000256" key="6">
    <source>
        <dbReference type="SAM" id="Coils"/>
    </source>
</evidence>
<evidence type="ECO:0000256" key="7">
    <source>
        <dbReference type="SAM" id="MobiDB-lite"/>
    </source>
</evidence>
<dbReference type="GO" id="GO:0007015">
    <property type="term" value="P:actin filament organization"/>
    <property type="evidence" value="ECO:0007669"/>
    <property type="project" value="TreeGrafter"/>
</dbReference>
<sequence length="859" mass="96977">MWYSTTLPRQRPNDPPPPPPPHMMKSATLMRNRNNGMNNNNNSERGAVDVNRLKSDIEILSQQLEMVKARLESALADREESDIEAAVEQNPLLSPIIKKLVRDDSVDSRTSTALLSTHSDSNNSYTSTPHPTENVIGLQSRIKSMSTTHLAQNHTDLPNFTEVQNKRFSMCFPSSSSNFVPVLKRRETFSKVDEITKELQAKLGKVKRTESLSVGRLHDAAPPKPIRTFIQDTHPNYKFKSSTSSFMSSSVAFLSMCNHKEFVEAINKRFTQGQCWFSRGGQLYFVNPFNNVTSSRCSFYSVIPSITSSLFESKSSTLFLRGVSGSGKSHIAELVCLDIVNRLDNQGQLSSLFKTALTVLRPFLSANNTNNNQCSKAVLHYVFQTRDNRLHRIVLRHFPIESMSRGCRANIFAMVANDLSEQEKEKYRISGFRLRENCNSYGNFEDVRQALNNLGIDVPDMLKIVSACILLNNLSFNKTSTGTDVENIADLEDACSLLEVSALAMYRYMVSDALMDSRMIRDNFVTALYSRTVKYMMDKINALLDIFPDSYDRTSVITDSGVSVGTFNENSHIIHIVDIPGYVRNTQNSLNEFIVNSTNDIVQGTDSEMIHKMLQSIGVGTNNQEDWKERSPMTLKHCSDYFEINYDPRLMIERNTNALPRDLISIFDYRSCSFQFGVNLFSSDVECIIIDDNFVPSAVSWPYDGKSIVENVLECIKKLKKEIGETSCQQIICLKSNESLEYARVHENGLGYQLDLYRSVFANVTSLTESTLSPPPVVIPKLPSPRQYTIRDGKKHHFPQRRNILIDFQDPTSGVMLRAGEIVKAIGFNGECFLVENSRRARATIPLSFTEKCVALSHK</sequence>
<keyword evidence="3" id="KW-0518">Myosin</keyword>
<dbReference type="GO" id="GO:0051015">
    <property type="term" value="F:actin filament binding"/>
    <property type="evidence" value="ECO:0007669"/>
    <property type="project" value="TreeGrafter"/>
</dbReference>
<dbReference type="GO" id="GO:0005524">
    <property type="term" value="F:ATP binding"/>
    <property type="evidence" value="ECO:0007669"/>
    <property type="project" value="UniProtKB-KW"/>
</dbReference>
<feature type="region of interest" description="Disordered" evidence="7">
    <location>
        <begin position="1"/>
        <end position="27"/>
    </location>
</feature>
<evidence type="ECO:0000256" key="5">
    <source>
        <dbReference type="ARBA" id="ARBA00023203"/>
    </source>
</evidence>
<dbReference type="AlphaFoldDB" id="A0A9P1J368"/>
<organism evidence="9 10">
    <name type="scientific">Caenorhabditis angaria</name>
    <dbReference type="NCBI Taxonomy" id="860376"/>
    <lineage>
        <taxon>Eukaryota</taxon>
        <taxon>Metazoa</taxon>
        <taxon>Ecdysozoa</taxon>
        <taxon>Nematoda</taxon>
        <taxon>Chromadorea</taxon>
        <taxon>Rhabditida</taxon>
        <taxon>Rhabditina</taxon>
        <taxon>Rhabditomorpha</taxon>
        <taxon>Rhabditoidea</taxon>
        <taxon>Rhabditidae</taxon>
        <taxon>Peloderinae</taxon>
        <taxon>Caenorhabditis</taxon>
    </lineage>
</organism>
<evidence type="ECO:0000256" key="2">
    <source>
        <dbReference type="ARBA" id="ARBA00022840"/>
    </source>
</evidence>
<dbReference type="GO" id="GO:0000146">
    <property type="term" value="F:microfilament motor activity"/>
    <property type="evidence" value="ECO:0007669"/>
    <property type="project" value="TreeGrafter"/>
</dbReference>
<feature type="compositionally biased region" description="Pro residues" evidence="7">
    <location>
        <begin position="13"/>
        <end position="22"/>
    </location>
</feature>
<dbReference type="SUPFAM" id="SSF52540">
    <property type="entry name" value="P-loop containing nucleoside triphosphate hydrolases"/>
    <property type="match status" value="1"/>
</dbReference>
<evidence type="ECO:0000256" key="3">
    <source>
        <dbReference type="ARBA" id="ARBA00023123"/>
    </source>
</evidence>
<evidence type="ECO:0000256" key="1">
    <source>
        <dbReference type="ARBA" id="ARBA00022741"/>
    </source>
</evidence>
<keyword evidence="6" id="KW-0175">Coiled coil</keyword>
<keyword evidence="1" id="KW-0547">Nucleotide-binding</keyword>
<dbReference type="Gene3D" id="1.20.58.530">
    <property type="match status" value="1"/>
</dbReference>
<dbReference type="PANTHER" id="PTHR13140">
    <property type="entry name" value="MYOSIN"/>
    <property type="match status" value="1"/>
</dbReference>
<feature type="region of interest" description="Disordered" evidence="7">
    <location>
        <begin position="112"/>
        <end position="131"/>
    </location>
</feature>
<dbReference type="Proteomes" id="UP001152747">
    <property type="component" value="Unassembled WGS sequence"/>
</dbReference>
<dbReference type="GO" id="GO:0005737">
    <property type="term" value="C:cytoplasm"/>
    <property type="evidence" value="ECO:0007669"/>
    <property type="project" value="TreeGrafter"/>
</dbReference>
<dbReference type="Gene3D" id="3.40.850.10">
    <property type="entry name" value="Kinesin motor domain"/>
    <property type="match status" value="1"/>
</dbReference>
<gene>
    <name evidence="9" type="ORF">CAMP_LOCUS18069</name>
</gene>
<dbReference type="EMBL" id="CANHGI010000006">
    <property type="protein sequence ID" value="CAI5455432.1"/>
    <property type="molecule type" value="Genomic_DNA"/>
</dbReference>
<keyword evidence="2" id="KW-0067">ATP-binding</keyword>
<dbReference type="OrthoDB" id="5872781at2759"/>
<name>A0A9P1J368_9PELO</name>
<dbReference type="Gene3D" id="1.20.120.720">
    <property type="entry name" value="Myosin VI head, motor domain, U50 subdomain"/>
    <property type="match status" value="1"/>
</dbReference>
<keyword evidence="4" id="KW-0505">Motor protein</keyword>
<evidence type="ECO:0000313" key="9">
    <source>
        <dbReference type="EMBL" id="CAI5455432.1"/>
    </source>
</evidence>
<evidence type="ECO:0000256" key="4">
    <source>
        <dbReference type="ARBA" id="ARBA00023175"/>
    </source>
</evidence>